<dbReference type="Proteomes" id="UP000599074">
    <property type="component" value="Unassembled WGS sequence"/>
</dbReference>
<dbReference type="EMBL" id="BOON01000051">
    <property type="protein sequence ID" value="GII25395.1"/>
    <property type="molecule type" value="Genomic_DNA"/>
</dbReference>
<dbReference type="AlphaFoldDB" id="A0A8J3TQ92"/>
<evidence type="ECO:0000313" key="2">
    <source>
        <dbReference type="Proteomes" id="UP000599074"/>
    </source>
</evidence>
<dbReference type="RefSeq" id="WP_168118070.1">
    <property type="nucleotide sequence ID" value="NZ_BOON01000051.1"/>
</dbReference>
<evidence type="ECO:0000313" key="1">
    <source>
        <dbReference type="EMBL" id="GII25395.1"/>
    </source>
</evidence>
<organism evidence="1 2">
    <name type="scientific">Planosporangium mesophilum</name>
    <dbReference type="NCBI Taxonomy" id="689768"/>
    <lineage>
        <taxon>Bacteria</taxon>
        <taxon>Bacillati</taxon>
        <taxon>Actinomycetota</taxon>
        <taxon>Actinomycetes</taxon>
        <taxon>Micromonosporales</taxon>
        <taxon>Micromonosporaceae</taxon>
        <taxon>Planosporangium</taxon>
    </lineage>
</organism>
<proteinExistence type="predicted"/>
<reference evidence="1" key="1">
    <citation type="submission" date="2021-01" db="EMBL/GenBank/DDBJ databases">
        <title>Whole genome shotgun sequence of Planosporangium mesophilum NBRC 109066.</title>
        <authorList>
            <person name="Komaki H."/>
            <person name="Tamura T."/>
        </authorList>
    </citation>
    <scope>NUCLEOTIDE SEQUENCE</scope>
    <source>
        <strain evidence="1">NBRC 109066</strain>
    </source>
</reference>
<comment type="caution">
    <text evidence="1">The sequence shown here is derived from an EMBL/GenBank/DDBJ whole genome shotgun (WGS) entry which is preliminary data.</text>
</comment>
<name>A0A8J3TQ92_9ACTN</name>
<accession>A0A8J3TQ92</accession>
<keyword evidence="2" id="KW-1185">Reference proteome</keyword>
<protein>
    <submittedName>
        <fullName evidence="1">Uncharacterized protein</fullName>
    </submittedName>
</protein>
<gene>
    <name evidence="1" type="ORF">Pme01_49920</name>
</gene>
<sequence>MRLTGAARIIAAAATDSVAAARDRDREAFEAATARLATLNPEQVGLVLGAVVRSLLEELHPDGLDGDDVQAALATCVRSAADWLPEVDPDVVAILLLGALGVHGDDGEAPPANPTDLARHAPLLIADLLAASGRDLAGYLDAAFAEIARGETQDMP</sequence>